<dbReference type="AlphaFoldDB" id="T1GA09"/>
<feature type="domain" description="C2H2-type" evidence="12">
    <location>
        <begin position="253"/>
        <end position="280"/>
    </location>
</feature>
<name>T1GA09_MEGSC</name>
<reference evidence="14" key="1">
    <citation type="submission" date="2013-02" db="EMBL/GenBank/DDBJ databases">
        <authorList>
            <person name="Hughes D."/>
        </authorList>
    </citation>
    <scope>NUCLEOTIDE SEQUENCE</scope>
    <source>
        <strain>Durham</strain>
        <strain evidence="14">NC isolate 2 -- Noor lab</strain>
    </source>
</reference>
<evidence type="ECO:0000259" key="12">
    <source>
        <dbReference type="PROSITE" id="PS50157"/>
    </source>
</evidence>
<organism evidence="13 14">
    <name type="scientific">Megaselia scalaris</name>
    <name type="common">Humpbacked fly</name>
    <name type="synonym">Phora scalaris</name>
    <dbReference type="NCBI Taxonomy" id="36166"/>
    <lineage>
        <taxon>Eukaryota</taxon>
        <taxon>Metazoa</taxon>
        <taxon>Ecdysozoa</taxon>
        <taxon>Arthropoda</taxon>
        <taxon>Hexapoda</taxon>
        <taxon>Insecta</taxon>
        <taxon>Pterygota</taxon>
        <taxon>Neoptera</taxon>
        <taxon>Endopterygota</taxon>
        <taxon>Diptera</taxon>
        <taxon>Brachycera</taxon>
        <taxon>Muscomorpha</taxon>
        <taxon>Platypezoidea</taxon>
        <taxon>Phoridae</taxon>
        <taxon>Megaseliini</taxon>
        <taxon>Megaselia</taxon>
    </lineage>
</organism>
<keyword evidence="5" id="KW-0862">Zinc</keyword>
<evidence type="ECO:0000256" key="7">
    <source>
        <dbReference type="ARBA" id="ARBA00023125"/>
    </source>
</evidence>
<dbReference type="FunFam" id="3.30.160.60:FF:000110">
    <property type="entry name" value="Zinc finger protein-like"/>
    <property type="match status" value="1"/>
</dbReference>
<dbReference type="Pfam" id="PF13912">
    <property type="entry name" value="zf-C2H2_6"/>
    <property type="match status" value="1"/>
</dbReference>
<dbReference type="InterPro" id="IPR050331">
    <property type="entry name" value="Zinc_finger"/>
</dbReference>
<keyword evidence="3" id="KW-0677">Repeat</keyword>
<dbReference type="PROSITE" id="PS50157">
    <property type="entry name" value="ZINC_FINGER_C2H2_2"/>
    <property type="match status" value="9"/>
</dbReference>
<dbReference type="GO" id="GO:0005634">
    <property type="term" value="C:nucleus"/>
    <property type="evidence" value="ECO:0007669"/>
    <property type="project" value="UniProtKB-SubCell"/>
</dbReference>
<feature type="domain" description="C2H2-type" evidence="12">
    <location>
        <begin position="309"/>
        <end position="336"/>
    </location>
</feature>
<keyword evidence="6" id="KW-0805">Transcription regulation</keyword>
<feature type="domain" description="C2H2-type" evidence="12">
    <location>
        <begin position="197"/>
        <end position="224"/>
    </location>
</feature>
<dbReference type="PROSITE" id="PS00028">
    <property type="entry name" value="ZINC_FINGER_C2H2_1"/>
    <property type="match status" value="8"/>
</dbReference>
<keyword evidence="2" id="KW-0479">Metal-binding</keyword>
<evidence type="ECO:0000256" key="3">
    <source>
        <dbReference type="ARBA" id="ARBA00022737"/>
    </source>
</evidence>
<dbReference type="STRING" id="36166.T1GA09"/>
<feature type="region of interest" description="Disordered" evidence="11">
    <location>
        <begin position="521"/>
        <end position="554"/>
    </location>
</feature>
<evidence type="ECO:0000256" key="9">
    <source>
        <dbReference type="ARBA" id="ARBA00023242"/>
    </source>
</evidence>
<dbReference type="InterPro" id="IPR013087">
    <property type="entry name" value="Znf_C2H2_type"/>
</dbReference>
<feature type="domain" description="C2H2-type" evidence="12">
    <location>
        <begin position="365"/>
        <end position="392"/>
    </location>
</feature>
<feature type="domain" description="C2H2-type" evidence="12">
    <location>
        <begin position="394"/>
        <end position="412"/>
    </location>
</feature>
<dbReference type="InterPro" id="IPR036236">
    <property type="entry name" value="Znf_C2H2_sf"/>
</dbReference>
<keyword evidence="14" id="KW-1185">Reference proteome</keyword>
<proteinExistence type="predicted"/>
<keyword evidence="9" id="KW-0539">Nucleus</keyword>
<keyword evidence="4 10" id="KW-0863">Zinc-finger</keyword>
<dbReference type="Proteomes" id="UP000015102">
    <property type="component" value="Unassembled WGS sequence"/>
</dbReference>
<keyword evidence="8" id="KW-0804">Transcription</keyword>
<dbReference type="FunFam" id="3.30.160.60:FF:000358">
    <property type="entry name" value="zinc finger protein 24"/>
    <property type="match status" value="1"/>
</dbReference>
<dbReference type="EnsemblMetazoa" id="MESCA000052-RA">
    <property type="protein sequence ID" value="MESCA000052-PA"/>
    <property type="gene ID" value="MESCA000052"/>
</dbReference>
<dbReference type="PANTHER" id="PTHR16515:SF49">
    <property type="entry name" value="GASTRULA ZINC FINGER PROTEIN XLCGF49.1-LIKE-RELATED"/>
    <property type="match status" value="1"/>
</dbReference>
<dbReference type="GO" id="GO:0010468">
    <property type="term" value="P:regulation of gene expression"/>
    <property type="evidence" value="ECO:0007669"/>
    <property type="project" value="TreeGrafter"/>
</dbReference>
<dbReference type="GO" id="GO:0003677">
    <property type="term" value="F:DNA binding"/>
    <property type="evidence" value="ECO:0007669"/>
    <property type="project" value="UniProtKB-KW"/>
</dbReference>
<keyword evidence="7" id="KW-0238">DNA-binding</keyword>
<evidence type="ECO:0000256" key="4">
    <source>
        <dbReference type="ARBA" id="ARBA00022771"/>
    </source>
</evidence>
<dbReference type="PANTHER" id="PTHR16515">
    <property type="entry name" value="PR DOMAIN ZINC FINGER PROTEIN"/>
    <property type="match status" value="1"/>
</dbReference>
<dbReference type="SMART" id="SM00355">
    <property type="entry name" value="ZnF_C2H2"/>
    <property type="match status" value="9"/>
</dbReference>
<dbReference type="GO" id="GO:0008270">
    <property type="term" value="F:zinc ion binding"/>
    <property type="evidence" value="ECO:0007669"/>
    <property type="project" value="UniProtKB-KW"/>
</dbReference>
<dbReference type="HOGENOM" id="CLU_453645_0_0_1"/>
<evidence type="ECO:0000256" key="10">
    <source>
        <dbReference type="PROSITE-ProRule" id="PRU00042"/>
    </source>
</evidence>
<dbReference type="SUPFAM" id="SSF57716">
    <property type="entry name" value="Glucocorticoid receptor-like (DNA-binding domain)"/>
    <property type="match status" value="1"/>
</dbReference>
<feature type="domain" description="C2H2-type" evidence="12">
    <location>
        <begin position="337"/>
        <end position="364"/>
    </location>
</feature>
<dbReference type="EMBL" id="CAQQ02128628">
    <property type="status" value="NOT_ANNOTATED_CDS"/>
    <property type="molecule type" value="Genomic_DNA"/>
</dbReference>
<dbReference type="OMA" id="IHENTHS"/>
<evidence type="ECO:0000313" key="14">
    <source>
        <dbReference type="Proteomes" id="UP000015102"/>
    </source>
</evidence>
<dbReference type="SUPFAM" id="SSF57667">
    <property type="entry name" value="beta-beta-alpha zinc fingers"/>
    <property type="match status" value="4"/>
</dbReference>
<sequence>MMFNKNVEISFQVFTNDGMPPYICNPCRFTFEHSYRFKQMCKKADTALRQFPLTGRWPAKLERPEIPSELLPPPPPPPQEVYQNAPIILNSLPIEVKKPQIVSVVNKPSVKFMVKRESTSGKTPQTTPVKKRLLNKESFKILNKEAKGHSEPIMTTPVVQTTSDGNIEIVSKILETEEGADEPDPIKTAIPIQTNVFPCSQCERSFPLKQLLDMHMNRHLRERNFDCDQCDKSFFSKYDLGKHIMTHTGEKPFKCVACGKAFSRSTLLHRHEKSHTDIAKFLCVYCEKPFISKEEMEKHAERHKKHRPFACSYCEKSFAFKQGLERHESIHSKLQPYPCQYCNLSFSTPSKLARHLTAHAGTRPYPCKLCKKSYHLSHHLTRHMRSHKGNQGSYKCVECDEVFTTRDDLIYHSAFACEFCDLIFMTDDKLILHCASSHASEMAEYTDDNEGNSNTTVTNEAEGRDVVVQEFVIDEAAENTQNNEDDMTFENQLFEELMNDEPSTSTGGVKILSNIKLEKTSPEAKRKLSPKKKTISSPPEKKAKISPGSSKKEVIEMTIGDKKVKVQKISITKSEADAMAKAGRIQMKDGAMILSKGKAKAN</sequence>
<feature type="domain" description="C2H2-type" evidence="12">
    <location>
        <begin position="225"/>
        <end position="252"/>
    </location>
</feature>
<evidence type="ECO:0000256" key="11">
    <source>
        <dbReference type="SAM" id="MobiDB-lite"/>
    </source>
</evidence>
<dbReference type="Pfam" id="PF00096">
    <property type="entry name" value="zf-C2H2"/>
    <property type="match status" value="5"/>
</dbReference>
<dbReference type="Gene3D" id="3.30.160.60">
    <property type="entry name" value="Classic Zinc Finger"/>
    <property type="match status" value="5"/>
</dbReference>
<evidence type="ECO:0000256" key="8">
    <source>
        <dbReference type="ARBA" id="ARBA00023163"/>
    </source>
</evidence>
<evidence type="ECO:0000313" key="13">
    <source>
        <dbReference type="EnsemblMetazoa" id="MESCA000052-PA"/>
    </source>
</evidence>
<evidence type="ECO:0000256" key="6">
    <source>
        <dbReference type="ARBA" id="ARBA00023015"/>
    </source>
</evidence>
<evidence type="ECO:0000256" key="5">
    <source>
        <dbReference type="ARBA" id="ARBA00022833"/>
    </source>
</evidence>
<dbReference type="FunFam" id="3.30.160.60:FF:000072">
    <property type="entry name" value="zinc finger protein 143 isoform X1"/>
    <property type="match status" value="1"/>
</dbReference>
<protein>
    <recommendedName>
        <fullName evidence="12">C2H2-type domain-containing protein</fullName>
    </recommendedName>
</protein>
<evidence type="ECO:0000256" key="2">
    <source>
        <dbReference type="ARBA" id="ARBA00022723"/>
    </source>
</evidence>
<evidence type="ECO:0000256" key="1">
    <source>
        <dbReference type="ARBA" id="ARBA00004123"/>
    </source>
</evidence>
<reference evidence="13" key="2">
    <citation type="submission" date="2015-06" db="UniProtKB">
        <authorList>
            <consortium name="EnsemblMetazoa"/>
        </authorList>
    </citation>
    <scope>IDENTIFICATION</scope>
</reference>
<feature type="domain" description="C2H2-type" evidence="12">
    <location>
        <begin position="415"/>
        <end position="443"/>
    </location>
</feature>
<feature type="domain" description="C2H2-type" evidence="12">
    <location>
        <begin position="281"/>
        <end position="308"/>
    </location>
</feature>
<comment type="subcellular location">
    <subcellularLocation>
        <location evidence="1">Nucleus</location>
    </subcellularLocation>
</comment>
<accession>T1GA09</accession>